<dbReference type="PANTHER" id="PTHR30399:SF1">
    <property type="entry name" value="UTP PYROPHOSPHATASE"/>
    <property type="match status" value="1"/>
</dbReference>
<dbReference type="Pfam" id="PF08325">
    <property type="entry name" value="WLM"/>
    <property type="match status" value="1"/>
</dbReference>
<dbReference type="EMBL" id="QGMI01001671">
    <property type="protein sequence ID" value="TVY32510.1"/>
    <property type="molecule type" value="Genomic_DNA"/>
</dbReference>
<dbReference type="GO" id="GO:0008237">
    <property type="term" value="F:metallopeptidase activity"/>
    <property type="evidence" value="ECO:0007669"/>
    <property type="project" value="UniProtKB-KW"/>
</dbReference>
<dbReference type="PROSITE" id="PS51397">
    <property type="entry name" value="WLM"/>
    <property type="match status" value="1"/>
</dbReference>
<keyword evidence="3" id="KW-0645">Protease</keyword>
<dbReference type="InterPro" id="IPR053136">
    <property type="entry name" value="UTP_pyrophosphatase-like"/>
</dbReference>
<dbReference type="AlphaFoldDB" id="A0A8H8RE06"/>
<dbReference type="GO" id="GO:0006508">
    <property type="term" value="P:proteolysis"/>
    <property type="evidence" value="ECO:0007669"/>
    <property type="project" value="UniProtKB-KW"/>
</dbReference>
<feature type="domain" description="WLM" evidence="2">
    <location>
        <begin position="10"/>
        <end position="258"/>
    </location>
</feature>
<evidence type="ECO:0000256" key="1">
    <source>
        <dbReference type="SAM" id="MobiDB-lite"/>
    </source>
</evidence>
<dbReference type="OrthoDB" id="447842at2759"/>
<feature type="compositionally biased region" description="Polar residues" evidence="1">
    <location>
        <begin position="331"/>
        <end position="340"/>
    </location>
</feature>
<feature type="region of interest" description="Disordered" evidence="1">
    <location>
        <begin position="263"/>
        <end position="284"/>
    </location>
</feature>
<feature type="region of interest" description="Disordered" evidence="1">
    <location>
        <begin position="331"/>
        <end position="414"/>
    </location>
</feature>
<feature type="compositionally biased region" description="Polar residues" evidence="1">
    <location>
        <begin position="394"/>
        <end position="405"/>
    </location>
</feature>
<comment type="caution">
    <text evidence="3">The sequence shown here is derived from an EMBL/GenBank/DDBJ whole genome shotgun (WGS) entry which is preliminary data.</text>
</comment>
<feature type="compositionally biased region" description="Acidic residues" evidence="1">
    <location>
        <begin position="271"/>
        <end position="281"/>
    </location>
</feature>
<protein>
    <submittedName>
        <fullName evidence="3">DNA-dependent metalloprotease-like protein</fullName>
    </submittedName>
</protein>
<reference evidence="3 4" key="1">
    <citation type="submission" date="2018-05" db="EMBL/GenBank/DDBJ databases">
        <title>Genome sequencing and assembly of the regulated plant pathogen Lachnellula willkommii and related sister species for the development of diagnostic species identification markers.</title>
        <authorList>
            <person name="Giroux E."/>
            <person name="Bilodeau G."/>
        </authorList>
    </citation>
    <scope>NUCLEOTIDE SEQUENCE [LARGE SCALE GENOMIC DNA]</scope>
    <source>
        <strain evidence="3 4">CBS 160.35</strain>
    </source>
</reference>
<sequence length="486" mass="53445">MPLGWERINNKKSTPNKNIVFIKPRAGPDEAISKDYLERIAAQCLPIMNRNYLAVASLEEYEPNLEFWGRNFNNGEIIQLVLKSPSTGRWLPFKFVQMVMMHELAHCKEMNHGPGTILPLTLTTGFWKVRNRYASEMKELWAKDYTGDGLWGKGVLLENGMFTRDTLAEGEVLPEHMCGGTFKSRGGRKRKAKPKITYKEQKERRIRKKFGVNGTTLGADDEVKVKLEKGKKPVGKPRVAGSARGRELRAAAALARFEVKKEEPQIKDEELVTDSETESEDEVHIKAEPDDAVDIDGSRLVDSKGHGMVRVCDDEDKDDDNVKNELRELQSMHSQAQLSRSAKVVPQPKAAVSSIPQSSKQTKSSDPSSDPSTNSRGSESSKPIGGARPILQDSGDTGSSLSNPNPKEKVPPTTTSIFSTSPVVALCPVCSVINDPTALTCIICSNVLKPDFVPNAWRCNSSTCQGGEYINAGDVGLCGVCGNRKS</sequence>
<dbReference type="PANTHER" id="PTHR30399">
    <property type="entry name" value="UNCHARACTERIZED PROTEIN YGJP"/>
    <property type="match status" value="1"/>
</dbReference>
<evidence type="ECO:0000313" key="3">
    <source>
        <dbReference type="EMBL" id="TVY32510.1"/>
    </source>
</evidence>
<keyword evidence="4" id="KW-1185">Reference proteome</keyword>
<gene>
    <name evidence="3" type="primary">SPAC521.02</name>
    <name evidence="3" type="ORF">LOCC1_G008121</name>
</gene>
<dbReference type="InterPro" id="IPR013536">
    <property type="entry name" value="WLM_dom"/>
</dbReference>
<organism evidence="3 4">
    <name type="scientific">Lachnellula occidentalis</name>
    <dbReference type="NCBI Taxonomy" id="215460"/>
    <lineage>
        <taxon>Eukaryota</taxon>
        <taxon>Fungi</taxon>
        <taxon>Dikarya</taxon>
        <taxon>Ascomycota</taxon>
        <taxon>Pezizomycotina</taxon>
        <taxon>Leotiomycetes</taxon>
        <taxon>Helotiales</taxon>
        <taxon>Lachnaceae</taxon>
        <taxon>Lachnellula</taxon>
    </lineage>
</organism>
<keyword evidence="3" id="KW-0482">Metalloprotease</keyword>
<dbReference type="Proteomes" id="UP000443090">
    <property type="component" value="Unassembled WGS sequence"/>
</dbReference>
<evidence type="ECO:0000259" key="2">
    <source>
        <dbReference type="PROSITE" id="PS51397"/>
    </source>
</evidence>
<evidence type="ECO:0000313" key="4">
    <source>
        <dbReference type="Proteomes" id="UP000443090"/>
    </source>
</evidence>
<accession>A0A8H8RE06</accession>
<proteinExistence type="predicted"/>
<name>A0A8H8RE06_9HELO</name>
<feature type="compositionally biased region" description="Low complexity" evidence="1">
    <location>
        <begin position="357"/>
        <end position="373"/>
    </location>
</feature>
<keyword evidence="3" id="KW-0378">Hydrolase</keyword>